<dbReference type="EMBL" id="CP049866">
    <property type="protein sequence ID" value="QIK74120.1"/>
    <property type="molecule type" value="Genomic_DNA"/>
</dbReference>
<evidence type="ECO:0008006" key="4">
    <source>
        <dbReference type="Google" id="ProtNLM"/>
    </source>
</evidence>
<proteinExistence type="predicted"/>
<organism evidence="2 3">
    <name type="scientific">Nocardioides piscis</name>
    <dbReference type="NCBI Taxonomy" id="2714938"/>
    <lineage>
        <taxon>Bacteria</taxon>
        <taxon>Bacillati</taxon>
        <taxon>Actinomycetota</taxon>
        <taxon>Actinomycetes</taxon>
        <taxon>Propionibacteriales</taxon>
        <taxon>Nocardioidaceae</taxon>
        <taxon>Nocardioides</taxon>
    </lineage>
</organism>
<dbReference type="Proteomes" id="UP000502035">
    <property type="component" value="Chromosome"/>
</dbReference>
<sequence>MNLSLARGIAAALAASAACVGFWALARPHSFFTTFPGLGQAWVSPLGPFNEHLVRDVGGLYVALLVLSCWAARSGEVGALRALGLAWLAFGLPHLAFHATHRHGFSAVEWSASLTPLALAALGAAMLVLLRGDATAPAGRPVPKVEESR</sequence>
<gene>
    <name evidence="2" type="ORF">G7071_00365</name>
</gene>
<evidence type="ECO:0000256" key="1">
    <source>
        <dbReference type="SAM" id="Phobius"/>
    </source>
</evidence>
<evidence type="ECO:0000313" key="3">
    <source>
        <dbReference type="Proteomes" id="UP000502035"/>
    </source>
</evidence>
<keyword evidence="1" id="KW-0812">Transmembrane</keyword>
<dbReference type="KEGG" id="npi:G7071_00365"/>
<feature type="transmembrane region" description="Helical" evidence="1">
    <location>
        <begin position="110"/>
        <end position="130"/>
    </location>
</feature>
<feature type="transmembrane region" description="Helical" evidence="1">
    <location>
        <begin position="79"/>
        <end position="98"/>
    </location>
</feature>
<reference evidence="2 3" key="1">
    <citation type="submission" date="2020-03" db="EMBL/GenBank/DDBJ databases">
        <title>Nocardioides sp. nov., isolated from fish.</title>
        <authorList>
            <person name="Hyun D.-W."/>
            <person name="Bae J.-W."/>
        </authorList>
    </citation>
    <scope>NUCLEOTIDE SEQUENCE [LARGE SCALE GENOMIC DNA]</scope>
    <source>
        <strain evidence="2 3">HDW12A</strain>
    </source>
</reference>
<keyword evidence="1" id="KW-1133">Transmembrane helix</keyword>
<dbReference type="AlphaFoldDB" id="A0A6G7YBH9"/>
<evidence type="ECO:0000313" key="2">
    <source>
        <dbReference type="EMBL" id="QIK74120.1"/>
    </source>
</evidence>
<protein>
    <recommendedName>
        <fullName evidence="4">DUF4345 domain-containing protein</fullName>
    </recommendedName>
</protein>
<dbReference type="PROSITE" id="PS51257">
    <property type="entry name" value="PROKAR_LIPOPROTEIN"/>
    <property type="match status" value="1"/>
</dbReference>
<feature type="transmembrane region" description="Helical" evidence="1">
    <location>
        <begin position="52"/>
        <end position="72"/>
    </location>
</feature>
<dbReference type="RefSeq" id="WP_166313646.1">
    <property type="nucleotide sequence ID" value="NZ_CP049866.1"/>
</dbReference>
<name>A0A6G7YBH9_9ACTN</name>
<keyword evidence="1" id="KW-0472">Membrane</keyword>
<accession>A0A6G7YBH9</accession>
<keyword evidence="3" id="KW-1185">Reference proteome</keyword>